<gene>
    <name evidence="3" type="ORF">BJ982_001917</name>
</gene>
<dbReference type="SUPFAM" id="SSF52540">
    <property type="entry name" value="P-loop containing nucleoside triphosphate hydrolases"/>
    <property type="match status" value="1"/>
</dbReference>
<dbReference type="Gene3D" id="3.40.50.300">
    <property type="entry name" value="P-loop containing nucleotide triphosphate hydrolases"/>
    <property type="match status" value="1"/>
</dbReference>
<accession>A0A7W7G791</accession>
<evidence type="ECO:0000256" key="1">
    <source>
        <dbReference type="SAM" id="MobiDB-lite"/>
    </source>
</evidence>
<dbReference type="RefSeq" id="WP_203959351.1">
    <property type="nucleotide sequence ID" value="NZ_BOOV01000030.1"/>
</dbReference>
<dbReference type="AlphaFoldDB" id="A0A7W7G791"/>
<dbReference type="Proteomes" id="UP000542210">
    <property type="component" value="Unassembled WGS sequence"/>
</dbReference>
<feature type="compositionally biased region" description="Basic and acidic residues" evidence="1">
    <location>
        <begin position="30"/>
        <end position="42"/>
    </location>
</feature>
<organism evidence="3 4">
    <name type="scientific">Sphaerisporangium siamense</name>
    <dbReference type="NCBI Taxonomy" id="795645"/>
    <lineage>
        <taxon>Bacteria</taxon>
        <taxon>Bacillati</taxon>
        <taxon>Actinomycetota</taxon>
        <taxon>Actinomycetes</taxon>
        <taxon>Streptosporangiales</taxon>
        <taxon>Streptosporangiaceae</taxon>
        <taxon>Sphaerisporangium</taxon>
    </lineage>
</organism>
<dbReference type="InterPro" id="IPR038727">
    <property type="entry name" value="NadR/Ttd14_AAA_dom"/>
</dbReference>
<comment type="caution">
    <text evidence="3">The sequence shown here is derived from an EMBL/GenBank/DDBJ whole genome shotgun (WGS) entry which is preliminary data.</text>
</comment>
<evidence type="ECO:0000313" key="3">
    <source>
        <dbReference type="EMBL" id="MBB4700373.1"/>
    </source>
</evidence>
<sequence>MNALAIWTVDHADDRLDAPRSRPRNSRHPLSNDHDAATRPKGDQTAMKRYILTGTPGSGKTTILRRLATLGYATVEEAATAIIADEQASGDAEPWTRPAFIDKIVALQRQRQMASSTTAPSVQFFDRSPVCTHALSTYVGHPIPPTLSAEIERITQEQVYDRHVFFIRNLGFCEPSNARQISFEDSLTFEHLHEQTYQSFGYNLIDIPAGPLPERITTICAAISRLANS</sequence>
<evidence type="ECO:0000259" key="2">
    <source>
        <dbReference type="Pfam" id="PF13521"/>
    </source>
</evidence>
<dbReference type="Pfam" id="PF13521">
    <property type="entry name" value="AAA_28"/>
    <property type="match status" value="1"/>
</dbReference>
<feature type="region of interest" description="Disordered" evidence="1">
    <location>
        <begin position="15"/>
        <end position="46"/>
    </location>
</feature>
<protein>
    <submittedName>
        <fullName evidence="3">Putative ATPase</fullName>
    </submittedName>
</protein>
<dbReference type="EMBL" id="JACHND010000001">
    <property type="protein sequence ID" value="MBB4700373.1"/>
    <property type="molecule type" value="Genomic_DNA"/>
</dbReference>
<evidence type="ECO:0000313" key="4">
    <source>
        <dbReference type="Proteomes" id="UP000542210"/>
    </source>
</evidence>
<proteinExistence type="predicted"/>
<reference evidence="3 4" key="1">
    <citation type="submission" date="2020-08" db="EMBL/GenBank/DDBJ databases">
        <title>Sequencing the genomes of 1000 actinobacteria strains.</title>
        <authorList>
            <person name="Klenk H.-P."/>
        </authorList>
    </citation>
    <scope>NUCLEOTIDE SEQUENCE [LARGE SCALE GENOMIC DNA]</scope>
    <source>
        <strain evidence="3 4">DSM 45784</strain>
    </source>
</reference>
<name>A0A7W7G791_9ACTN</name>
<dbReference type="InterPro" id="IPR027417">
    <property type="entry name" value="P-loop_NTPase"/>
</dbReference>
<keyword evidence="4" id="KW-1185">Reference proteome</keyword>
<feature type="domain" description="NadR/Ttd14 AAA" evidence="2">
    <location>
        <begin position="49"/>
        <end position="215"/>
    </location>
</feature>